<evidence type="ECO:0000256" key="7">
    <source>
        <dbReference type="ARBA" id="ARBA00022840"/>
    </source>
</evidence>
<dbReference type="RefSeq" id="WP_040348742.1">
    <property type="nucleotide sequence ID" value="NZ_BORD01000008.1"/>
</dbReference>
<keyword evidence="3" id="KW-0597">Phosphoprotein</keyword>
<name>A0ABN5AKE5_9BACI</name>
<keyword evidence="8" id="KW-0902">Two-component regulatory system</keyword>
<dbReference type="EC" id="2.7.13.3" evidence="2"/>
<feature type="transmembrane region" description="Helical" evidence="9">
    <location>
        <begin position="130"/>
        <end position="155"/>
    </location>
</feature>
<feature type="transmembrane region" description="Helical" evidence="9">
    <location>
        <begin position="67"/>
        <end position="85"/>
    </location>
</feature>
<keyword evidence="9" id="KW-1133">Transmembrane helix</keyword>
<dbReference type="InterPro" id="IPR050980">
    <property type="entry name" value="2C_sensor_his_kinase"/>
</dbReference>
<proteinExistence type="predicted"/>
<dbReference type="SMART" id="SM00387">
    <property type="entry name" value="HATPase_c"/>
    <property type="match status" value="1"/>
</dbReference>
<feature type="domain" description="Histidine kinase" evidence="10">
    <location>
        <begin position="332"/>
        <end position="438"/>
    </location>
</feature>
<dbReference type="Gene3D" id="3.30.565.10">
    <property type="entry name" value="Histidine kinase-like ATPase, C-terminal domain"/>
    <property type="match status" value="1"/>
</dbReference>
<keyword evidence="7" id="KW-0067">ATP-binding</keyword>
<dbReference type="CDD" id="cd00075">
    <property type="entry name" value="HATPase"/>
    <property type="match status" value="1"/>
</dbReference>
<dbReference type="EMBL" id="CP021920">
    <property type="protein sequence ID" value="ASB91242.1"/>
    <property type="molecule type" value="Genomic_DNA"/>
</dbReference>
<dbReference type="InterPro" id="IPR036890">
    <property type="entry name" value="HATPase_C_sf"/>
</dbReference>
<comment type="catalytic activity">
    <reaction evidence="1">
        <text>ATP + protein L-histidine = ADP + protein N-phospho-L-histidine.</text>
        <dbReference type="EC" id="2.7.13.3"/>
    </reaction>
</comment>
<dbReference type="InterPro" id="IPR003594">
    <property type="entry name" value="HATPase_dom"/>
</dbReference>
<evidence type="ECO:0000256" key="4">
    <source>
        <dbReference type="ARBA" id="ARBA00022679"/>
    </source>
</evidence>
<evidence type="ECO:0000256" key="9">
    <source>
        <dbReference type="SAM" id="Phobius"/>
    </source>
</evidence>
<dbReference type="Pfam" id="PF02518">
    <property type="entry name" value="HATPase_c"/>
    <property type="match status" value="1"/>
</dbReference>
<keyword evidence="4 11" id="KW-0808">Transferase</keyword>
<evidence type="ECO:0000256" key="5">
    <source>
        <dbReference type="ARBA" id="ARBA00022741"/>
    </source>
</evidence>
<evidence type="ECO:0000256" key="6">
    <source>
        <dbReference type="ARBA" id="ARBA00022777"/>
    </source>
</evidence>
<feature type="transmembrane region" description="Helical" evidence="9">
    <location>
        <begin position="167"/>
        <end position="188"/>
    </location>
</feature>
<keyword evidence="9" id="KW-0472">Membrane</keyword>
<evidence type="ECO:0000256" key="1">
    <source>
        <dbReference type="ARBA" id="ARBA00000085"/>
    </source>
</evidence>
<dbReference type="Proteomes" id="UP000196877">
    <property type="component" value="Chromosome"/>
</dbReference>
<dbReference type="PANTHER" id="PTHR44936:SF9">
    <property type="entry name" value="SENSOR PROTEIN CREC"/>
    <property type="match status" value="1"/>
</dbReference>
<keyword evidence="12" id="KW-1185">Reference proteome</keyword>
<dbReference type="GO" id="GO:0004673">
    <property type="term" value="F:protein histidine kinase activity"/>
    <property type="evidence" value="ECO:0007669"/>
    <property type="project" value="UniProtKB-EC"/>
</dbReference>
<sequence>MLRRNWDETIKMFGQLAKKDGYILLLMLLTVPLAGELKFYPLNETFRVSFGVPTFFFFLLLLRNVPAILPGLLTGAAVVFFRMALDLCTEEHLDWTAAFYTHVPTFFFYFTYAFVFYLAKLRRFFQYRPLVIGCLGFIIEIIADCAELSVQYMMFSSTVTPEELRDMMTIAFSHSFIVLSFFNVMKLYETQSRERQVREQNEHMLMIISNLYEETIHLKKTLKNTEQITNESYQLYRLLHKRSLEDPFEQKLSLKVLKLAGEIHEVKKDNQRIFAGLSKLISNENFRDYMKAEDLVRLVVGINRKYAESLEKDIDFQYSIIGEHPKYRVYLVLSILNNLMANAVEAIGDRGSVRLHLLKGEEGMVEFQVEDNGPGIPEKIGDVVFEPGYTSKYDELGTPSTGIGLSFVKGIVEEFGGGIAFCNKPRGVVFSIKLPVQQLIQKG</sequence>
<evidence type="ECO:0000256" key="8">
    <source>
        <dbReference type="ARBA" id="ARBA00023012"/>
    </source>
</evidence>
<evidence type="ECO:0000313" key="12">
    <source>
        <dbReference type="Proteomes" id="UP000196877"/>
    </source>
</evidence>
<dbReference type="PRINTS" id="PR00344">
    <property type="entry name" value="BCTRLSENSOR"/>
</dbReference>
<keyword evidence="5" id="KW-0547">Nucleotide-binding</keyword>
<dbReference type="SUPFAM" id="SSF55874">
    <property type="entry name" value="ATPase domain of HSP90 chaperone/DNA topoisomerase II/histidine kinase"/>
    <property type="match status" value="1"/>
</dbReference>
<protein>
    <recommendedName>
        <fullName evidence="2">histidine kinase</fullName>
        <ecNumber evidence="2">2.7.13.3</ecNumber>
    </recommendedName>
</protein>
<accession>A0ABN5AKE5</accession>
<evidence type="ECO:0000256" key="3">
    <source>
        <dbReference type="ARBA" id="ARBA00022553"/>
    </source>
</evidence>
<dbReference type="InterPro" id="IPR004358">
    <property type="entry name" value="Sig_transdc_His_kin-like_C"/>
</dbReference>
<evidence type="ECO:0000256" key="2">
    <source>
        <dbReference type="ARBA" id="ARBA00012438"/>
    </source>
</evidence>
<dbReference type="PROSITE" id="PS50109">
    <property type="entry name" value="HIS_KIN"/>
    <property type="match status" value="1"/>
</dbReference>
<dbReference type="InterPro" id="IPR005467">
    <property type="entry name" value="His_kinase_dom"/>
</dbReference>
<gene>
    <name evidence="11" type="primary">ycbA</name>
    <name evidence="11" type="ORF">S101395_04754</name>
</gene>
<evidence type="ECO:0000313" key="11">
    <source>
        <dbReference type="EMBL" id="ASB91242.1"/>
    </source>
</evidence>
<feature type="transmembrane region" description="Helical" evidence="9">
    <location>
        <begin position="46"/>
        <end position="62"/>
    </location>
</feature>
<feature type="transmembrane region" description="Helical" evidence="9">
    <location>
        <begin position="97"/>
        <end position="118"/>
    </location>
</feature>
<keyword evidence="6 11" id="KW-0418">Kinase</keyword>
<reference evidence="11 12" key="1">
    <citation type="submission" date="2017-06" db="EMBL/GenBank/DDBJ databases">
        <title>Genome sequence of Bacillus sonorensis strain SRCM101395.</title>
        <authorList>
            <person name="Cho S.H."/>
        </authorList>
    </citation>
    <scope>NUCLEOTIDE SEQUENCE [LARGE SCALE GENOMIC DNA]</scope>
    <source>
        <strain evidence="11 12">SRCM101395</strain>
    </source>
</reference>
<organism evidence="11 12">
    <name type="scientific">Bacillus sonorensis</name>
    <dbReference type="NCBI Taxonomy" id="119858"/>
    <lineage>
        <taxon>Bacteria</taxon>
        <taxon>Bacillati</taxon>
        <taxon>Bacillota</taxon>
        <taxon>Bacilli</taxon>
        <taxon>Bacillales</taxon>
        <taxon>Bacillaceae</taxon>
        <taxon>Bacillus</taxon>
    </lineage>
</organism>
<dbReference type="GeneID" id="92851322"/>
<keyword evidence="9" id="KW-0812">Transmembrane</keyword>
<feature type="transmembrane region" description="Helical" evidence="9">
    <location>
        <begin position="21"/>
        <end position="40"/>
    </location>
</feature>
<evidence type="ECO:0000259" key="10">
    <source>
        <dbReference type="PROSITE" id="PS50109"/>
    </source>
</evidence>
<dbReference type="PANTHER" id="PTHR44936">
    <property type="entry name" value="SENSOR PROTEIN CREC"/>
    <property type="match status" value="1"/>
</dbReference>